<dbReference type="AlphaFoldDB" id="A0A1G6DTY0"/>
<reference evidence="1 2" key="1">
    <citation type="submission" date="2016-10" db="EMBL/GenBank/DDBJ databases">
        <authorList>
            <person name="de Groot N.N."/>
        </authorList>
    </citation>
    <scope>NUCLEOTIDE SEQUENCE [LARGE SCALE GENOMIC DNA]</scope>
    <source>
        <strain evidence="1 2">ATCC 35022</strain>
    </source>
</reference>
<proteinExistence type="predicted"/>
<evidence type="ECO:0000313" key="2">
    <source>
        <dbReference type="Proteomes" id="UP000199071"/>
    </source>
</evidence>
<evidence type="ECO:0000313" key="1">
    <source>
        <dbReference type="EMBL" id="SDB48657.1"/>
    </source>
</evidence>
<dbReference type="RefSeq" id="WP_090878787.1">
    <property type="nucleotide sequence ID" value="NZ_FMXQ01000008.1"/>
</dbReference>
<sequence length="133" mass="14287">MNQDESGLARIRYAVSTLGEGRARLQEFAKINLDQLDRFAKGKADVDAKTLGKIVSFVFNDLLTYDAMTDTLIGAASVGEPKSLASVMAPDLPRGNVVYSNDALPTLGADPMDDAVRLKRHMSDGKTGAGWGR</sequence>
<accession>A0A1G6DTY0</accession>
<keyword evidence="2" id="KW-1185">Reference proteome</keyword>
<dbReference type="STRING" id="665467.SAMN02982931_03775"/>
<protein>
    <submittedName>
        <fullName evidence="1">Uncharacterized protein</fullName>
    </submittedName>
</protein>
<dbReference type="Proteomes" id="UP000199071">
    <property type="component" value="Unassembled WGS sequence"/>
</dbReference>
<gene>
    <name evidence="1" type="ORF">SAMN02982931_03775</name>
</gene>
<dbReference type="EMBL" id="FMXQ01000008">
    <property type="protein sequence ID" value="SDB48657.1"/>
    <property type="molecule type" value="Genomic_DNA"/>
</dbReference>
<name>A0A1G6DTY0_9HYPH</name>
<organism evidence="1 2">
    <name type="scientific">Bauldia litoralis</name>
    <dbReference type="NCBI Taxonomy" id="665467"/>
    <lineage>
        <taxon>Bacteria</taxon>
        <taxon>Pseudomonadati</taxon>
        <taxon>Pseudomonadota</taxon>
        <taxon>Alphaproteobacteria</taxon>
        <taxon>Hyphomicrobiales</taxon>
        <taxon>Kaistiaceae</taxon>
        <taxon>Bauldia</taxon>
    </lineage>
</organism>